<protein>
    <submittedName>
        <fullName evidence="2">Uncharacterized protein</fullName>
    </submittedName>
</protein>
<organism evidence="2 3">
    <name type="scientific">Cystoisospora suis</name>
    <dbReference type="NCBI Taxonomy" id="483139"/>
    <lineage>
        <taxon>Eukaryota</taxon>
        <taxon>Sar</taxon>
        <taxon>Alveolata</taxon>
        <taxon>Apicomplexa</taxon>
        <taxon>Conoidasida</taxon>
        <taxon>Coccidia</taxon>
        <taxon>Eucoccidiorida</taxon>
        <taxon>Eimeriorina</taxon>
        <taxon>Sarcocystidae</taxon>
        <taxon>Cystoisospora</taxon>
    </lineage>
</organism>
<evidence type="ECO:0000313" key="2">
    <source>
        <dbReference type="EMBL" id="PHJ21077.1"/>
    </source>
</evidence>
<feature type="compositionally biased region" description="Polar residues" evidence="1">
    <location>
        <begin position="180"/>
        <end position="190"/>
    </location>
</feature>
<dbReference type="Proteomes" id="UP000221165">
    <property type="component" value="Unassembled WGS sequence"/>
</dbReference>
<feature type="region of interest" description="Disordered" evidence="1">
    <location>
        <begin position="320"/>
        <end position="358"/>
    </location>
</feature>
<feature type="compositionally biased region" description="Basic and acidic residues" evidence="1">
    <location>
        <begin position="779"/>
        <end position="795"/>
    </location>
</feature>
<dbReference type="EMBL" id="MIGC01002435">
    <property type="protein sequence ID" value="PHJ21077.1"/>
    <property type="molecule type" value="Genomic_DNA"/>
</dbReference>
<dbReference type="RefSeq" id="XP_067922762.1">
    <property type="nucleotide sequence ID" value="XM_068065259.1"/>
</dbReference>
<dbReference type="AlphaFoldDB" id="A0A2C6KV02"/>
<feature type="compositionally biased region" description="Basic and acidic residues" evidence="1">
    <location>
        <begin position="348"/>
        <end position="358"/>
    </location>
</feature>
<keyword evidence="3" id="KW-1185">Reference proteome</keyword>
<name>A0A2C6KV02_9APIC</name>
<feature type="compositionally biased region" description="Polar residues" evidence="1">
    <location>
        <begin position="151"/>
        <end position="168"/>
    </location>
</feature>
<feature type="non-terminal residue" evidence="2">
    <location>
        <position position="995"/>
    </location>
</feature>
<feature type="region of interest" description="Disordered" evidence="1">
    <location>
        <begin position="779"/>
        <end position="821"/>
    </location>
</feature>
<feature type="compositionally biased region" description="Basic and acidic residues" evidence="1">
    <location>
        <begin position="111"/>
        <end position="133"/>
    </location>
</feature>
<dbReference type="GeneID" id="94428470"/>
<feature type="compositionally biased region" description="Polar residues" evidence="1">
    <location>
        <begin position="219"/>
        <end position="229"/>
    </location>
</feature>
<gene>
    <name evidence="2" type="ORF">CSUI_005080</name>
</gene>
<proteinExistence type="predicted"/>
<feature type="compositionally biased region" description="Basic and acidic residues" evidence="1">
    <location>
        <begin position="265"/>
        <end position="277"/>
    </location>
</feature>
<feature type="compositionally biased region" description="Polar residues" evidence="1">
    <location>
        <begin position="796"/>
        <end position="812"/>
    </location>
</feature>
<reference evidence="2 3" key="1">
    <citation type="journal article" date="2017" name="Int. J. Parasitol.">
        <title>The genome of the protozoan parasite Cystoisospora suis and a reverse vaccinology approach to identify vaccine candidates.</title>
        <authorList>
            <person name="Palmieri N."/>
            <person name="Shrestha A."/>
            <person name="Ruttkowski B."/>
            <person name="Beck T."/>
            <person name="Vogl C."/>
            <person name="Tomley F."/>
            <person name="Blake D.P."/>
            <person name="Joachim A."/>
        </authorList>
    </citation>
    <scope>NUCLEOTIDE SEQUENCE [LARGE SCALE GENOMIC DNA]</scope>
    <source>
        <strain evidence="2 3">Wien I</strain>
    </source>
</reference>
<feature type="region of interest" description="Disordered" evidence="1">
    <location>
        <begin position="265"/>
        <end position="298"/>
    </location>
</feature>
<evidence type="ECO:0000313" key="3">
    <source>
        <dbReference type="Proteomes" id="UP000221165"/>
    </source>
</evidence>
<feature type="region of interest" description="Disordered" evidence="1">
    <location>
        <begin position="666"/>
        <end position="687"/>
    </location>
</feature>
<feature type="non-terminal residue" evidence="2">
    <location>
        <position position="1"/>
    </location>
</feature>
<accession>A0A2C6KV02</accession>
<feature type="region of interest" description="Disordered" evidence="1">
    <location>
        <begin position="96"/>
        <end position="190"/>
    </location>
</feature>
<feature type="region of interest" description="Disordered" evidence="1">
    <location>
        <begin position="210"/>
        <end position="229"/>
    </location>
</feature>
<comment type="caution">
    <text evidence="2">The sequence shown here is derived from an EMBL/GenBank/DDBJ whole genome shotgun (WGS) entry which is preliminary data.</text>
</comment>
<feature type="compositionally biased region" description="Polar residues" evidence="1">
    <location>
        <begin position="278"/>
        <end position="290"/>
    </location>
</feature>
<sequence>SLCAILNGKVAFHSTSEISRRYSRRSSCDDHLGSSSKKSRVIHVDLESRRGAEATRRFLLENLQYSKRAQTSQGRRRRVEETAEIGEFRHLSERRVIGGDTSSSNIGAKARCTDAVKHDGRGKENRKQREVSEPTHSAGSPSHSSRHSEYETSAQHSAKTSMEDSSATARARTRSPIVRSPSSDRLNPSTREACVTDETQAVVAPCTHHARLQKRGDESTPSTTDCCTGQNRGGKRFLEEISSASQERGLLDSDWCDIKEREKVKAGSKTGREDQNHDVWSTSEISQHPSKSGERRGELTAAVGEKDFVEKIHPCIPLTESLTGGDTRHDDDRSVGSQGSHCLRRKKETGEVQKKKQVEEKGEEDALVREVAQIFKRSLRQLLIPLHETGNLSPSLHSSLLHSTSNRMKSLSSFSSTTSSNNDCSSTFLHSPLSAIGDDTESPDNIEEFSFSPKRGPHKGKLLQSLLERSSFPLLFAFICKSQQLHAEGLLQLLRLSHKRRLRSIAAVPPPNRPHALRPGERRLLRLKRELEEQKMKLRGSRNHCEEAPLGRKGLLNSFLSHRVPPFFTKQLEEVLLEATKKFTLVDVQLFLAACCTQARLRTVRHTLSTLGVCTPGHLSRDMYDPNHPRDVSSADKISSFPRNTAFASQQVVNQDVLIPSLLKQRTSSSSSSPEGETNSLFSSFSPTSSSCRLPSSLWPNSSGLSPHLSGHVWLLDTLLSSAVLTGVFTITRRRLYELNRERSKHQSYLSSTLQEVSRVSGGWLNTCHSIRTDECSIPDKGRDVTQGRASEKLSDTMSPEENSRSILSSSMYEKESDATRRASIDAYNDSEEDKHMQNQQICVTSLSLPASSSSSTSIPLSFSDGHHIDPVSLSTLSRQFASILPHSPPESSSGYLFHQQQLRANQQWRQEWRRDMKTVERLLVHFSSLSALLCQSSSSPSRLHTPFSLAPTAEVEHIPAGYQQSDTSPKGGEAAIAPSLTCMQQSLCTLRRDE</sequence>
<dbReference type="VEuPathDB" id="ToxoDB:CSUI_005080"/>
<evidence type="ECO:0000256" key="1">
    <source>
        <dbReference type="SAM" id="MobiDB-lite"/>
    </source>
</evidence>